<proteinExistence type="predicted"/>
<evidence type="ECO:0000313" key="3">
    <source>
        <dbReference type="Proteomes" id="UP000515308"/>
    </source>
</evidence>
<dbReference type="Proteomes" id="UP000515308">
    <property type="component" value="Chromosome PVLDE_09"/>
</dbReference>
<gene>
    <name evidence="2" type="ORF">PVLDE_0900080</name>
</gene>
<evidence type="ECO:0000313" key="2">
    <source>
        <dbReference type="EMBL" id="CAD2091034.1"/>
    </source>
</evidence>
<dbReference type="EMBL" id="LR865371">
    <property type="protein sequence ID" value="CAD2091034.1"/>
    <property type="molecule type" value="Genomic_DNA"/>
</dbReference>
<feature type="transmembrane region" description="Helical" evidence="1">
    <location>
        <begin position="47"/>
        <end position="67"/>
    </location>
</feature>
<protein>
    <submittedName>
        <fullName evidence="2">PIR protein CIR protein</fullName>
    </submittedName>
</protein>
<accession>A0A6V7S5D4</accession>
<dbReference type="AlphaFoldDB" id="A0A6V7S5D4"/>
<reference evidence="2 3" key="1">
    <citation type="submission" date="2020-08" db="EMBL/GenBank/DDBJ databases">
        <authorList>
            <person name="Ramaprasad A."/>
        </authorList>
    </citation>
    <scope>NUCLEOTIDE SEQUENCE [LARGE SCALE GENOMIC DNA]</scope>
</reference>
<name>A0A6V7S5D4_PLAVN</name>
<organism evidence="2 3">
    <name type="scientific">Plasmodium vinckei lentum</name>
    <dbReference type="NCBI Taxonomy" id="138297"/>
    <lineage>
        <taxon>Eukaryota</taxon>
        <taxon>Sar</taxon>
        <taxon>Alveolata</taxon>
        <taxon>Apicomplexa</taxon>
        <taxon>Aconoidasida</taxon>
        <taxon>Haemosporida</taxon>
        <taxon>Plasmodiidae</taxon>
        <taxon>Plasmodium</taxon>
        <taxon>Plasmodium (Vinckeia)</taxon>
    </lineage>
</organism>
<keyword evidence="1" id="KW-0472">Membrane</keyword>
<sequence>MKRIIKLVDGNRKTQIIINSHDRNKDLKPVINSVGRKKDSLLNIYKLMQADPVPFINLFFLLIFFVYKRKLNYLEL</sequence>
<keyword evidence="1" id="KW-0812">Transmembrane</keyword>
<dbReference type="VEuPathDB" id="PlasmoDB:PVLDE_0900080"/>
<evidence type="ECO:0000256" key="1">
    <source>
        <dbReference type="SAM" id="Phobius"/>
    </source>
</evidence>
<keyword evidence="1" id="KW-1133">Transmembrane helix</keyword>